<organism evidence="2 3">
    <name type="scientific">Stenotrophomonas bentonitica</name>
    <dbReference type="NCBI Taxonomy" id="1450134"/>
    <lineage>
        <taxon>Bacteria</taxon>
        <taxon>Pseudomonadati</taxon>
        <taxon>Pseudomonadota</taxon>
        <taxon>Gammaproteobacteria</taxon>
        <taxon>Lysobacterales</taxon>
        <taxon>Lysobacteraceae</taxon>
        <taxon>Stenotrophomonas</taxon>
    </lineage>
</organism>
<accession>A0ABU9JKQ1</accession>
<feature type="transmembrane region" description="Helical" evidence="1">
    <location>
        <begin position="12"/>
        <end position="39"/>
    </location>
</feature>
<keyword evidence="3" id="KW-1185">Reference proteome</keyword>
<reference evidence="2 3" key="1">
    <citation type="submission" date="2024-04" db="EMBL/GenBank/DDBJ databases">
        <title>Bacterial endophytes with biocontrol capabilities against important plant pathogens.</title>
        <authorList>
            <person name="Alayande K.A."/>
        </authorList>
    </citation>
    <scope>NUCLEOTIDE SEQUENCE [LARGE SCALE GENOMIC DNA]</scope>
    <source>
        <strain evidence="2 3">KV22</strain>
    </source>
</reference>
<gene>
    <name evidence="2" type="ORF">AAE039_07620</name>
</gene>
<feature type="transmembrane region" description="Helical" evidence="1">
    <location>
        <begin position="60"/>
        <end position="83"/>
    </location>
</feature>
<evidence type="ECO:0008006" key="4">
    <source>
        <dbReference type="Google" id="ProtNLM"/>
    </source>
</evidence>
<comment type="caution">
    <text evidence="2">The sequence shown here is derived from an EMBL/GenBank/DDBJ whole genome shotgun (WGS) entry which is preliminary data.</text>
</comment>
<evidence type="ECO:0000313" key="2">
    <source>
        <dbReference type="EMBL" id="MEL3953429.1"/>
    </source>
</evidence>
<name>A0ABU9JKQ1_9GAMM</name>
<keyword evidence="1" id="KW-0812">Transmembrane</keyword>
<keyword evidence="1" id="KW-0472">Membrane</keyword>
<proteinExistence type="predicted"/>
<evidence type="ECO:0000313" key="3">
    <source>
        <dbReference type="Proteomes" id="UP001455088"/>
    </source>
</evidence>
<dbReference type="Proteomes" id="UP001455088">
    <property type="component" value="Unassembled WGS sequence"/>
</dbReference>
<evidence type="ECO:0000256" key="1">
    <source>
        <dbReference type="SAM" id="Phobius"/>
    </source>
</evidence>
<sequence>MKSAFIARPHQLGIVFLTLLIPVLGPFVFITMLFTYFVFTNPRQRLEPLPDRERKAQWKTFYTVALVLILAFFALFIVLPNLFGIALTMMK</sequence>
<keyword evidence="1" id="KW-1133">Transmembrane helix</keyword>
<dbReference type="RefSeq" id="WP_341986788.1">
    <property type="nucleotide sequence ID" value="NZ_JBBYHY010000003.1"/>
</dbReference>
<protein>
    <recommendedName>
        <fullName evidence="4">Transmembrane protein</fullName>
    </recommendedName>
</protein>
<dbReference type="EMBL" id="JBBYHY010000003">
    <property type="protein sequence ID" value="MEL3953429.1"/>
    <property type="molecule type" value="Genomic_DNA"/>
</dbReference>